<dbReference type="GO" id="GO:0004146">
    <property type="term" value="F:dihydrofolate reductase activity"/>
    <property type="evidence" value="ECO:0007669"/>
    <property type="project" value="UniProtKB-EC"/>
</dbReference>
<accession>Q7VQK5</accession>
<keyword evidence="5" id="KW-0521">NADP</keyword>
<evidence type="ECO:0000256" key="2">
    <source>
        <dbReference type="ARBA" id="ARBA00009539"/>
    </source>
</evidence>
<reference evidence="10 11" key="1">
    <citation type="journal article" date="2003" name="Proc. Natl. Acad. Sci. U.S.A.">
        <title>The genome sequence of Blochmannia floridanus: comparative analysis of reduced genomes.</title>
        <authorList>
            <person name="Gil R."/>
            <person name="Silva F.J."/>
            <person name="Zientz E."/>
            <person name="Delmotte F."/>
            <person name="Gonzalez-Candelas F."/>
            <person name="Latorre A."/>
            <person name="Rausell C."/>
            <person name="Kramerbeek J."/>
            <person name="Gadau J."/>
            <person name="Hoelldobler B."/>
            <person name="van Ham R.C.H.J."/>
            <person name="Gross R."/>
            <person name="Moya A."/>
        </authorList>
    </citation>
    <scope>NUCLEOTIDE SEQUENCE [LARGE SCALE GENOMIC DNA]</scope>
</reference>
<dbReference type="Pfam" id="PF00186">
    <property type="entry name" value="DHFR_1"/>
    <property type="match status" value="1"/>
</dbReference>
<evidence type="ECO:0000256" key="8">
    <source>
        <dbReference type="RuleBase" id="RU004474"/>
    </source>
</evidence>
<evidence type="ECO:0000259" key="9">
    <source>
        <dbReference type="PROSITE" id="PS51330"/>
    </source>
</evidence>
<dbReference type="KEGG" id="bfl:Bfl124"/>
<comment type="function">
    <text evidence="7">Key enzyme in folate metabolism. Catalyzes an essential reaction for de novo glycine and purine synthesis, and for DNA precursor synthesis.</text>
</comment>
<dbReference type="SUPFAM" id="SSF53597">
    <property type="entry name" value="Dihydrofolate reductase-like"/>
    <property type="match status" value="1"/>
</dbReference>
<dbReference type="GO" id="GO:0046654">
    <property type="term" value="P:tetrahydrofolate biosynthetic process"/>
    <property type="evidence" value="ECO:0007669"/>
    <property type="project" value="UniProtKB-UniPathway"/>
</dbReference>
<dbReference type="eggNOG" id="COG0262">
    <property type="taxonomic scope" value="Bacteria"/>
</dbReference>
<dbReference type="InterPro" id="IPR012259">
    <property type="entry name" value="DHFR"/>
</dbReference>
<dbReference type="InterPro" id="IPR024072">
    <property type="entry name" value="DHFR-like_dom_sf"/>
</dbReference>
<gene>
    <name evidence="10" type="primary">folA</name>
    <name evidence="10" type="ordered locus">Bfl124</name>
</gene>
<evidence type="ECO:0000256" key="3">
    <source>
        <dbReference type="ARBA" id="ARBA00012856"/>
    </source>
</evidence>
<dbReference type="PANTHER" id="PTHR48069:SF3">
    <property type="entry name" value="DIHYDROFOLATE REDUCTASE"/>
    <property type="match status" value="1"/>
</dbReference>
<evidence type="ECO:0000313" key="10">
    <source>
        <dbReference type="EMBL" id="CAD83645.1"/>
    </source>
</evidence>
<dbReference type="OrthoDB" id="9804315at2"/>
<name>Q7VQK5_BLOFL</name>
<dbReference type="InterPro" id="IPR001796">
    <property type="entry name" value="DHFR_dom"/>
</dbReference>
<evidence type="ECO:0000256" key="7">
    <source>
        <dbReference type="ARBA" id="ARBA00025067"/>
    </source>
</evidence>
<evidence type="ECO:0000313" key="11">
    <source>
        <dbReference type="Proteomes" id="UP000002192"/>
    </source>
</evidence>
<organism evidence="10 11">
    <name type="scientific">Blochmanniella floridana</name>
    <dbReference type="NCBI Taxonomy" id="203907"/>
    <lineage>
        <taxon>Bacteria</taxon>
        <taxon>Pseudomonadati</taxon>
        <taxon>Pseudomonadota</taxon>
        <taxon>Gammaproteobacteria</taxon>
        <taxon>Enterobacterales</taxon>
        <taxon>Enterobacteriaceae</taxon>
        <taxon>ant endosymbionts</taxon>
        <taxon>Candidatus Blochmanniella</taxon>
    </lineage>
</organism>
<dbReference type="UniPathway" id="UPA00077">
    <property type="reaction ID" value="UER00158"/>
</dbReference>
<dbReference type="AlphaFoldDB" id="Q7VQK5"/>
<evidence type="ECO:0000256" key="1">
    <source>
        <dbReference type="ARBA" id="ARBA00004903"/>
    </source>
</evidence>
<dbReference type="GO" id="GO:0005829">
    <property type="term" value="C:cytosol"/>
    <property type="evidence" value="ECO:0007669"/>
    <property type="project" value="TreeGrafter"/>
</dbReference>
<feature type="domain" description="DHFR" evidence="9">
    <location>
        <begin position="2"/>
        <end position="167"/>
    </location>
</feature>
<comment type="similarity">
    <text evidence="2 8">Belongs to the dihydrofolate reductase family.</text>
</comment>
<dbReference type="GO" id="GO:0046452">
    <property type="term" value="P:dihydrofolate metabolic process"/>
    <property type="evidence" value="ECO:0007669"/>
    <property type="project" value="TreeGrafter"/>
</dbReference>
<comment type="pathway">
    <text evidence="1">Cofactor biosynthesis; tetrahydrofolate biosynthesis; 5,6,7,8-tetrahydrofolate from 7,8-dihydrofolate: step 1/1.</text>
</comment>
<proteinExistence type="inferred from homology"/>
<evidence type="ECO:0000256" key="4">
    <source>
        <dbReference type="ARBA" id="ARBA00022563"/>
    </source>
</evidence>
<dbReference type="GO" id="GO:0006730">
    <property type="term" value="P:one-carbon metabolic process"/>
    <property type="evidence" value="ECO:0007669"/>
    <property type="project" value="UniProtKB-KW"/>
</dbReference>
<dbReference type="CDD" id="cd00209">
    <property type="entry name" value="DHFR"/>
    <property type="match status" value="1"/>
</dbReference>
<dbReference type="STRING" id="203907.Bfl124"/>
<sequence>MIISLIAAFTINYVIGRKNIIPWYFSWDMMWFKYHTMYKPVIMGRKTFESMNSKPLPYRLNIVLSKHHILYNNKIHNIFIACNPIQALSVVQKNDEVMIIGGGLVYNAFMSQCTRMYLTKIDVVYNYGDSWFPSYNPNEWCVVYNTNKKCVINTGYTYNLNFQILDRT</sequence>
<keyword evidence="11" id="KW-1185">Reference proteome</keyword>
<dbReference type="EC" id="1.5.1.3" evidence="3"/>
<dbReference type="PANTHER" id="PTHR48069">
    <property type="entry name" value="DIHYDROFOLATE REDUCTASE"/>
    <property type="match status" value="1"/>
</dbReference>
<dbReference type="EMBL" id="BX248583">
    <property type="protein sequence ID" value="CAD83645.1"/>
    <property type="molecule type" value="Genomic_DNA"/>
</dbReference>
<keyword evidence="6 10" id="KW-0560">Oxidoreductase</keyword>
<dbReference type="HOGENOM" id="CLU_043966_5_1_6"/>
<evidence type="ECO:0000256" key="5">
    <source>
        <dbReference type="ARBA" id="ARBA00022857"/>
    </source>
</evidence>
<dbReference type="PROSITE" id="PS51330">
    <property type="entry name" value="DHFR_2"/>
    <property type="match status" value="1"/>
</dbReference>
<dbReference type="GO" id="GO:0046655">
    <property type="term" value="P:folic acid metabolic process"/>
    <property type="evidence" value="ECO:0007669"/>
    <property type="project" value="TreeGrafter"/>
</dbReference>
<protein>
    <recommendedName>
        <fullName evidence="3">dihydrofolate reductase</fullName>
        <ecNumber evidence="3">1.5.1.3</ecNumber>
    </recommendedName>
</protein>
<dbReference type="InterPro" id="IPR017925">
    <property type="entry name" value="DHFR_CS"/>
</dbReference>
<evidence type="ECO:0000256" key="6">
    <source>
        <dbReference type="ARBA" id="ARBA00023002"/>
    </source>
</evidence>
<keyword evidence="4" id="KW-0554">One-carbon metabolism</keyword>
<dbReference type="Gene3D" id="3.40.430.10">
    <property type="entry name" value="Dihydrofolate Reductase, subunit A"/>
    <property type="match status" value="1"/>
</dbReference>
<dbReference type="PRINTS" id="PR00070">
    <property type="entry name" value="DHFR"/>
</dbReference>
<dbReference type="Proteomes" id="UP000002192">
    <property type="component" value="Chromosome"/>
</dbReference>
<dbReference type="GO" id="GO:0050661">
    <property type="term" value="F:NADP binding"/>
    <property type="evidence" value="ECO:0007669"/>
    <property type="project" value="InterPro"/>
</dbReference>
<dbReference type="PROSITE" id="PS00075">
    <property type="entry name" value="DHFR_1"/>
    <property type="match status" value="1"/>
</dbReference>